<feature type="chain" id="PRO_5041400781" evidence="1">
    <location>
        <begin position="19"/>
        <end position="130"/>
    </location>
</feature>
<dbReference type="RefSeq" id="WP_217943649.1">
    <property type="nucleotide sequence ID" value="NZ_JAHTGR010000009.1"/>
</dbReference>
<dbReference type="Proteomes" id="UP001155901">
    <property type="component" value="Unassembled WGS sequence"/>
</dbReference>
<evidence type="ECO:0000256" key="1">
    <source>
        <dbReference type="SAM" id="SignalP"/>
    </source>
</evidence>
<sequence>MKFLFSLIALCSACSAFAADQSQFATEAVAFLDAELPQMDQAVANKDRSYFGPAHARVQAFFESWNSLHSDALERYPSCAHAMSDFLIVGLCKLSRPGTLCEIETFFPKVDKDIEQCRLSAKPAGDAPSN</sequence>
<reference evidence="3" key="2">
    <citation type="submission" date="2022-03" db="EMBL/GenBank/DDBJ databases">
        <title>Genome Encyclopedia of Bacteria and Archaea VI: Functional Genomics of Type Strains.</title>
        <authorList>
            <person name="Whitman W."/>
        </authorList>
    </citation>
    <scope>NUCLEOTIDE SEQUENCE</scope>
    <source>
        <strain evidence="3">HSC-15S17</strain>
    </source>
</reference>
<evidence type="ECO:0000313" key="5">
    <source>
        <dbReference type="Proteomes" id="UP001162889"/>
    </source>
</evidence>
<protein>
    <submittedName>
        <fullName evidence="2">Uncharacterized protein</fullName>
    </submittedName>
</protein>
<evidence type="ECO:0000313" key="4">
    <source>
        <dbReference type="Proteomes" id="UP001155901"/>
    </source>
</evidence>
<gene>
    <name evidence="2" type="ORF">KVP70_18565</name>
    <name evidence="3" type="ORF">L1274_001719</name>
</gene>
<name>A0AA41H6M1_9BURK</name>
<keyword evidence="1" id="KW-0732">Signal</keyword>
<accession>A0AA41H6M1</accession>
<organism evidence="2 4">
    <name type="scientific">Duganella violaceipulchra</name>
    <dbReference type="NCBI Taxonomy" id="2849652"/>
    <lineage>
        <taxon>Bacteria</taxon>
        <taxon>Pseudomonadati</taxon>
        <taxon>Pseudomonadota</taxon>
        <taxon>Betaproteobacteria</taxon>
        <taxon>Burkholderiales</taxon>
        <taxon>Oxalobacteraceae</taxon>
        <taxon>Telluria group</taxon>
        <taxon>Duganella</taxon>
    </lineage>
</organism>
<keyword evidence="5" id="KW-1185">Reference proteome</keyword>
<evidence type="ECO:0000313" key="2">
    <source>
        <dbReference type="EMBL" id="MBV6322938.1"/>
    </source>
</evidence>
<dbReference type="Proteomes" id="UP001162889">
    <property type="component" value="Unassembled WGS sequence"/>
</dbReference>
<evidence type="ECO:0000313" key="3">
    <source>
        <dbReference type="EMBL" id="MCP2008019.1"/>
    </source>
</evidence>
<reference evidence="2" key="1">
    <citation type="submission" date="2021-07" db="EMBL/GenBank/DDBJ databases">
        <title>Characterization of violacein-producing bacteria and related species.</title>
        <authorList>
            <person name="Wilson H.S."/>
            <person name="De Leon M.E."/>
        </authorList>
    </citation>
    <scope>NUCLEOTIDE SEQUENCE</scope>
    <source>
        <strain evidence="2">HSC-15S17</strain>
    </source>
</reference>
<feature type="signal peptide" evidence="1">
    <location>
        <begin position="1"/>
        <end position="18"/>
    </location>
</feature>
<proteinExistence type="predicted"/>
<dbReference type="EMBL" id="JAHTGR010000009">
    <property type="protein sequence ID" value="MBV6322938.1"/>
    <property type="molecule type" value="Genomic_DNA"/>
</dbReference>
<comment type="caution">
    <text evidence="2">The sequence shown here is derived from an EMBL/GenBank/DDBJ whole genome shotgun (WGS) entry which is preliminary data.</text>
</comment>
<dbReference type="EMBL" id="JALJZU010000003">
    <property type="protein sequence ID" value="MCP2008019.1"/>
    <property type="molecule type" value="Genomic_DNA"/>
</dbReference>
<dbReference type="AlphaFoldDB" id="A0AA41H6M1"/>